<feature type="compositionally biased region" description="Basic residues" evidence="1">
    <location>
        <begin position="1"/>
        <end position="14"/>
    </location>
</feature>
<keyword evidence="3" id="KW-1185">Reference proteome</keyword>
<sequence length="555" mass="63259">MKDKKKHRRDHQRRFMLEQLARRRKSVQRNQSSRHSHTETYSHNGHHEDEATAFSDRQINRGYGGHSDENDDSNFEAYDDFDGYENLDEQVDQKNAICSVVDVIPLLDSKAEELHNIFIEDKVKNSTANKIVKWFNRSYPNETPIPSVYQVDTLYRKDAPYAPYTVDCCQNTCYAFQNTDESVCPECGSERYDASGKTKRSIRCLPIGPQLASLFINPSFLAQINEPNASIRQTFKGETLQRLVNEKGLFGSKYDIGLALFVDGFQTHKRGGVKLNTVIGSRARGVNWLLFLKYFVGTVLVDYVGYKSKVPQEVVAEAKKALQAVSLICSICLQHDITKEDIQHLEALIILWHSFLRTHMPATVFTINQHYLVHIVTIIKKMGPLPQISCRSLERRIQDLEQLDRISIFAILLSSHYNVSIQDLEQNTFSIAHSVCLGKNKIFDCSLNPPPRKKKLAKYALAKSAAHDDLPCLIKVLLIFHHEHAEKRSTFVYCQVYQNVTVSFSGIPECEFDDSNSDTFGKNWDVRLLALDDLITSVAILKSPLSNKLFFSGLT</sequence>
<evidence type="ECO:0000313" key="3">
    <source>
        <dbReference type="Proteomes" id="UP000054107"/>
    </source>
</evidence>
<dbReference type="Proteomes" id="UP000054107">
    <property type="component" value="Unassembled WGS sequence"/>
</dbReference>
<accession>A0A0B7N926</accession>
<feature type="compositionally biased region" description="Basic and acidic residues" evidence="1">
    <location>
        <begin position="36"/>
        <end position="50"/>
    </location>
</feature>
<organism evidence="2 3">
    <name type="scientific">Parasitella parasitica</name>
    <dbReference type="NCBI Taxonomy" id="35722"/>
    <lineage>
        <taxon>Eukaryota</taxon>
        <taxon>Fungi</taxon>
        <taxon>Fungi incertae sedis</taxon>
        <taxon>Mucoromycota</taxon>
        <taxon>Mucoromycotina</taxon>
        <taxon>Mucoromycetes</taxon>
        <taxon>Mucorales</taxon>
        <taxon>Mucorineae</taxon>
        <taxon>Mucoraceae</taxon>
        <taxon>Parasitella</taxon>
    </lineage>
</organism>
<proteinExistence type="predicted"/>
<feature type="region of interest" description="Disordered" evidence="1">
    <location>
        <begin position="1"/>
        <end position="79"/>
    </location>
</feature>
<name>A0A0B7N926_9FUNG</name>
<feature type="compositionally biased region" description="Acidic residues" evidence="1">
    <location>
        <begin position="69"/>
        <end position="79"/>
    </location>
</feature>
<reference evidence="2 3" key="1">
    <citation type="submission" date="2014-09" db="EMBL/GenBank/DDBJ databases">
        <authorList>
            <person name="Ellenberger Sabrina"/>
        </authorList>
    </citation>
    <scope>NUCLEOTIDE SEQUENCE [LARGE SCALE GENOMIC DNA]</scope>
    <source>
        <strain evidence="2 3">CBS 412.66</strain>
    </source>
</reference>
<evidence type="ECO:0008006" key="4">
    <source>
        <dbReference type="Google" id="ProtNLM"/>
    </source>
</evidence>
<evidence type="ECO:0000256" key="1">
    <source>
        <dbReference type="SAM" id="MobiDB-lite"/>
    </source>
</evidence>
<dbReference type="AlphaFoldDB" id="A0A0B7N926"/>
<dbReference type="OrthoDB" id="2289822at2759"/>
<dbReference type="EMBL" id="LN730723">
    <property type="protein sequence ID" value="CEP13939.1"/>
    <property type="molecule type" value="Genomic_DNA"/>
</dbReference>
<protein>
    <recommendedName>
        <fullName evidence="4">DUF4218 domain-containing protein</fullName>
    </recommendedName>
</protein>
<dbReference type="STRING" id="35722.A0A0B7N926"/>
<evidence type="ECO:0000313" key="2">
    <source>
        <dbReference type="EMBL" id="CEP13939.1"/>
    </source>
</evidence>
<feature type="compositionally biased region" description="Basic residues" evidence="1">
    <location>
        <begin position="22"/>
        <end position="35"/>
    </location>
</feature>
<gene>
    <name evidence="2" type="primary">PARPA_08082.1 scaffold 31632</name>
</gene>